<accession>A0A090MFF1</accession>
<dbReference type="AlphaFoldDB" id="A0A090MFF1"/>
<comment type="caution">
    <text evidence="1">The sequence shown here is derived from an EMBL/GenBank/DDBJ whole genome shotgun (WGS) entry which is preliminary data.</text>
</comment>
<dbReference type="EMBL" id="CBMG010001790">
    <property type="protein sequence ID" value="CEG03687.1"/>
    <property type="molecule type" value="Genomic_DNA"/>
</dbReference>
<name>A0A090MFF1_9HYPO</name>
<gene>
    <name evidence="1" type="ORF">BN851_0089600</name>
</gene>
<proteinExistence type="predicted"/>
<evidence type="ECO:0000313" key="1">
    <source>
        <dbReference type="EMBL" id="CEG03687.1"/>
    </source>
</evidence>
<protein>
    <submittedName>
        <fullName evidence="1">WGS project CBMG000000000 data, contig CS5907-c001794</fullName>
    </submittedName>
</protein>
<organism evidence="1">
    <name type="scientific">Fusarium acuminatum CS5907</name>
    <dbReference type="NCBI Taxonomy" id="1318461"/>
    <lineage>
        <taxon>Eukaryota</taxon>
        <taxon>Fungi</taxon>
        <taxon>Dikarya</taxon>
        <taxon>Ascomycota</taxon>
        <taxon>Pezizomycotina</taxon>
        <taxon>Sordariomycetes</taxon>
        <taxon>Hypocreomycetidae</taxon>
        <taxon>Hypocreales</taxon>
        <taxon>Nectriaceae</taxon>
        <taxon>Fusarium</taxon>
        <taxon>Fusarium tricinctum species complex</taxon>
    </lineage>
</organism>
<sequence length="84" mass="9721">MSLKSQAASCCLNDRQTGYDIKGKQTSTFSHELRRFPARYEKADDDPFQILSKKQDLTIHRRAGKNKTSIMSKGQNHYIHFTED</sequence>
<reference evidence="1" key="1">
    <citation type="submission" date="2013-05" db="EMBL/GenBank/DDBJ databases">
        <title>Draft genome sequences of six wheat associated Fusarium spp. isolates.</title>
        <authorList>
            <person name="Moolhuijzen P.M."/>
            <person name="Manners J.M."/>
            <person name="Wilcox S."/>
            <person name="Bellgard M.I."/>
            <person name="Gardiner D.M."/>
        </authorList>
    </citation>
    <scope>NUCLEOTIDE SEQUENCE</scope>
    <source>
        <strain evidence="1">CS5907</strain>
    </source>
</reference>